<evidence type="ECO:0000313" key="4">
    <source>
        <dbReference type="Proteomes" id="UP000008810"/>
    </source>
</evidence>
<protein>
    <submittedName>
        <fullName evidence="2 3">Uncharacterized protein</fullName>
    </submittedName>
</protein>
<reference evidence="3" key="3">
    <citation type="submission" date="2018-08" db="UniProtKB">
        <authorList>
            <consortium name="EnsemblPlants"/>
        </authorList>
    </citation>
    <scope>IDENTIFICATION</scope>
    <source>
        <strain evidence="3">cv. Bd21</strain>
    </source>
</reference>
<dbReference type="AlphaFoldDB" id="A0A2K2DD77"/>
<accession>A0A2K2DD77</accession>
<dbReference type="EMBL" id="CM000881">
    <property type="protein sequence ID" value="PNT72227.1"/>
    <property type="molecule type" value="Genomic_DNA"/>
</dbReference>
<evidence type="ECO:0000256" key="1">
    <source>
        <dbReference type="SAM" id="MobiDB-lite"/>
    </source>
</evidence>
<keyword evidence="4" id="KW-1185">Reference proteome</keyword>
<evidence type="ECO:0000313" key="3">
    <source>
        <dbReference type="EnsemblPlants" id="PNT72227"/>
    </source>
</evidence>
<evidence type="ECO:0000313" key="2">
    <source>
        <dbReference type="EMBL" id="PNT72227.1"/>
    </source>
</evidence>
<reference evidence="2" key="2">
    <citation type="submission" date="2017-06" db="EMBL/GenBank/DDBJ databases">
        <title>WGS assembly of Brachypodium distachyon.</title>
        <authorList>
            <consortium name="The International Brachypodium Initiative"/>
            <person name="Lucas S."/>
            <person name="Harmon-Smith M."/>
            <person name="Lail K."/>
            <person name="Tice H."/>
            <person name="Grimwood J."/>
            <person name="Bruce D."/>
            <person name="Barry K."/>
            <person name="Shu S."/>
            <person name="Lindquist E."/>
            <person name="Wang M."/>
            <person name="Pitluck S."/>
            <person name="Vogel J.P."/>
            <person name="Garvin D.F."/>
            <person name="Mockler T.C."/>
            <person name="Schmutz J."/>
            <person name="Rokhsar D."/>
            <person name="Bevan M.W."/>
        </authorList>
    </citation>
    <scope>NUCLEOTIDE SEQUENCE</scope>
    <source>
        <strain evidence="2">Bd21</strain>
    </source>
</reference>
<gene>
    <name evidence="2" type="ORF">BRADI_2g41648v3</name>
</gene>
<proteinExistence type="predicted"/>
<dbReference type="InParanoid" id="A0A2K2DD77"/>
<dbReference type="Proteomes" id="UP000008810">
    <property type="component" value="Chromosome 2"/>
</dbReference>
<dbReference type="Gramene" id="PNT72227">
    <property type="protein sequence ID" value="PNT72227"/>
    <property type="gene ID" value="BRADI_2g41648v3"/>
</dbReference>
<feature type="region of interest" description="Disordered" evidence="1">
    <location>
        <begin position="52"/>
        <end position="71"/>
    </location>
</feature>
<sequence length="85" mass="9309">MGELLMKQAMRANYRDEASIAEQPGRGPRLHGHPSTYVINIILPPGPACEKDRLSNHTAHGSNLKDADMPSAKVPAESFITHYSL</sequence>
<reference evidence="2 3" key="1">
    <citation type="journal article" date="2010" name="Nature">
        <title>Genome sequencing and analysis of the model grass Brachypodium distachyon.</title>
        <authorList>
            <consortium name="International Brachypodium Initiative"/>
        </authorList>
    </citation>
    <scope>NUCLEOTIDE SEQUENCE [LARGE SCALE GENOMIC DNA]</scope>
    <source>
        <strain evidence="2 3">Bd21</strain>
    </source>
</reference>
<organism evidence="2">
    <name type="scientific">Brachypodium distachyon</name>
    <name type="common">Purple false brome</name>
    <name type="synonym">Trachynia distachya</name>
    <dbReference type="NCBI Taxonomy" id="15368"/>
    <lineage>
        <taxon>Eukaryota</taxon>
        <taxon>Viridiplantae</taxon>
        <taxon>Streptophyta</taxon>
        <taxon>Embryophyta</taxon>
        <taxon>Tracheophyta</taxon>
        <taxon>Spermatophyta</taxon>
        <taxon>Magnoliopsida</taxon>
        <taxon>Liliopsida</taxon>
        <taxon>Poales</taxon>
        <taxon>Poaceae</taxon>
        <taxon>BOP clade</taxon>
        <taxon>Pooideae</taxon>
        <taxon>Stipodae</taxon>
        <taxon>Brachypodieae</taxon>
        <taxon>Brachypodium</taxon>
    </lineage>
</organism>
<dbReference type="EnsemblPlants" id="PNT72227">
    <property type="protein sequence ID" value="PNT72227"/>
    <property type="gene ID" value="BRADI_2g41648v3"/>
</dbReference>
<name>A0A2K2DD77_BRADI</name>